<comment type="function">
    <text evidence="11">DNA-dependent RNA polymerase catalyzes the transcription of DNA into RNA using the four ribonucleoside triphosphates as substrates.</text>
</comment>
<dbReference type="Pfam" id="PF14700">
    <property type="entry name" value="RPOL_N"/>
    <property type="match status" value="1"/>
</dbReference>
<dbReference type="Gene3D" id="1.10.287.260">
    <property type="match status" value="1"/>
</dbReference>
<dbReference type="InterPro" id="IPR002092">
    <property type="entry name" value="DNA-dir_Rpol_phage-type"/>
</dbReference>
<keyword evidence="5 11" id="KW-0548">Nucleotidyltransferase</keyword>
<evidence type="ECO:0000256" key="2">
    <source>
        <dbReference type="ARBA" id="ARBA00009493"/>
    </source>
</evidence>
<evidence type="ECO:0000256" key="9">
    <source>
        <dbReference type="ARBA" id="ARBA00048552"/>
    </source>
</evidence>
<dbReference type="InterPro" id="IPR043502">
    <property type="entry name" value="DNA/RNA_pol_sf"/>
</dbReference>
<proteinExistence type="inferred from homology"/>
<feature type="repeat" description="PPR" evidence="10">
    <location>
        <begin position="170"/>
        <end position="204"/>
    </location>
</feature>
<evidence type="ECO:0000256" key="12">
    <source>
        <dbReference type="SAM" id="MobiDB-lite"/>
    </source>
</evidence>
<organism evidence="14 15">
    <name type="scientific">Syncephalastrum racemosum</name>
    <name type="common">Filamentous fungus</name>
    <dbReference type="NCBI Taxonomy" id="13706"/>
    <lineage>
        <taxon>Eukaryota</taxon>
        <taxon>Fungi</taxon>
        <taxon>Fungi incertae sedis</taxon>
        <taxon>Mucoromycota</taxon>
        <taxon>Mucoromycotina</taxon>
        <taxon>Mucoromycetes</taxon>
        <taxon>Mucorales</taxon>
        <taxon>Syncephalastraceae</taxon>
        <taxon>Syncephalastrum</taxon>
    </lineage>
</organism>
<evidence type="ECO:0000256" key="7">
    <source>
        <dbReference type="ARBA" id="ARBA00023128"/>
    </source>
</evidence>
<dbReference type="GO" id="GO:0003899">
    <property type="term" value="F:DNA-directed RNA polymerase activity"/>
    <property type="evidence" value="ECO:0007669"/>
    <property type="project" value="UniProtKB-EC"/>
</dbReference>
<evidence type="ECO:0000256" key="5">
    <source>
        <dbReference type="ARBA" id="ARBA00022695"/>
    </source>
</evidence>
<dbReference type="Gene3D" id="1.10.150.20">
    <property type="entry name" value="5' to 3' exonuclease, C-terminal subdomain"/>
    <property type="match status" value="1"/>
</dbReference>
<dbReference type="GO" id="GO:0006390">
    <property type="term" value="P:mitochondrial transcription"/>
    <property type="evidence" value="ECO:0007669"/>
    <property type="project" value="TreeGrafter"/>
</dbReference>
<dbReference type="Gene3D" id="1.25.40.10">
    <property type="entry name" value="Tetratricopeptide repeat domain"/>
    <property type="match status" value="1"/>
</dbReference>
<evidence type="ECO:0000256" key="10">
    <source>
        <dbReference type="PROSITE-ProRule" id="PRU00708"/>
    </source>
</evidence>
<sequence length="1305" mass="147365">MSLALARQAGRLHKTSRRLWRQYPSPWAAHARSPLSLPFLRTNATAAHASVQEEDHRDLFETLADEQSRKNPIILPNPALDSFRLTARVLPSNVAEQFAILNACIQSGAMDRAERIMQEMYKSKNEEMRVFLDIHIYNSFLNGFASATQPLNKQCLMWYDGMRKYGLTANADTYAIVIKTFIRSGSYHTARATLNEMRQNNIDLQQMMESIFLSDKDMPMFRKLVEEGMRGTNAQSQQALQELDAIIAKQQGEEPVAPRMVPTAQLDLEPMEDLPEARSTGTVGVKFLQEQLDSLRDFDKVQKSDPYELQRELEQQGYDVALQRLLHMKESSAERGDKLAAMNLSPLRQIMWDWHQQTVPLIREEVERVKNLSIKEAERQPHTALLQVLPPEKLAMITMLELLRLHNSSGIADGMKTARAVIDVGKAVEMEYNAVQMKRSGKSVARNNQELHSLFSSGKLFNMAVRKVYEKQAASQASLSPMVESAEGDTGMHGDGLNWVPVWPSATRAKVGGILTSIFIESAKIPQRSWDPETGEKIMEAIPAFFHTYQYVKGKRVGVIKFSEPLTNLLSREPVRETLHPRLLPMIVHPQPWIRHDSGGYLSAKSSCMRIKDSPEQLLYLDKACKEGKLTTVLAGLDVLGSTKWRVNKKVFKTILEVWNEGEALASIPRAIEHKAELPEKPPNFDTDPKAKFRWVTEVKAIQTKEKNEHSIRCDVNYKVETARRFLNLPMYFPHNMDFRGRAYPIPSTLNHLGSDLCRGLLHFDVAKPLGAKGWEWLQIHLANLYGYDKFSFTERREFTVKNMDNILDSVDNPLGGKRWWLEAENPWQCLAACHEVAEAWRSGKPEEFMSRIPVHQDGTCNGLQHYAALGGDLAGAQAVNLAPGDRPADVYTGVADLVNKIVEKEAAEGEEIAQLLKGKISRKVVKQTVMTNVYGVTFIGARAQIENRLRERGDIPQDKVYICAGYLAKKVFASLGEMFNGARKIQDWLTDSARRIARSVPVEALEEAGILPSEDGSLAKKEKVRTKARGKKRTHAFSARNPSSNQQTSVIWTTPLGLPIVQPYRRSGKKQVATLLQTVFIEDPAAARPVNAIKQSTAFPPNFIHSLDASHMLMTALACQKEGLTFASVHDSYWTHACDVDEMNKVIRDQFIELHKQPIMENLMQEFKVRYRDFKVPVMKDMKGGESKPVGVDEEEALTPKLGFNKNEAAHAGANTLEEKTGDERDAMDVLFGLGPNAAAVDAEDDVHDEVEDQAETMDEEEKSKKKTPSRRYVHTWDDLDFLPLPEKGEFDINQVKESNYFFH</sequence>
<dbReference type="InterPro" id="IPR024075">
    <property type="entry name" value="DNA-dir_RNA_pol_helix_hairp_sf"/>
</dbReference>
<dbReference type="PANTHER" id="PTHR10102">
    <property type="entry name" value="DNA-DIRECTED RNA POLYMERASE, MITOCHONDRIAL"/>
    <property type="match status" value="1"/>
</dbReference>
<dbReference type="OMA" id="KWFEVDM"/>
<evidence type="ECO:0000313" key="14">
    <source>
        <dbReference type="EMBL" id="ORY98786.1"/>
    </source>
</evidence>
<dbReference type="InterPro" id="IPR029262">
    <property type="entry name" value="RPOL_N"/>
</dbReference>
<feature type="compositionally biased region" description="Basic residues" evidence="12">
    <location>
        <begin position="1026"/>
        <end position="1036"/>
    </location>
</feature>
<evidence type="ECO:0000259" key="13">
    <source>
        <dbReference type="SMART" id="SM01311"/>
    </source>
</evidence>
<dbReference type="GO" id="GO:0001018">
    <property type="term" value="F:mitochondrial promoter sequence-specific DNA binding"/>
    <property type="evidence" value="ECO:0007669"/>
    <property type="project" value="TreeGrafter"/>
</dbReference>
<dbReference type="OrthoDB" id="276422at2759"/>
<gene>
    <name evidence="14" type="ORF">BCR43DRAFT_471191</name>
</gene>
<keyword evidence="4 11" id="KW-0808">Transferase</keyword>
<feature type="region of interest" description="Disordered" evidence="12">
    <location>
        <begin position="1026"/>
        <end position="1047"/>
    </location>
</feature>
<evidence type="ECO:0000256" key="6">
    <source>
        <dbReference type="ARBA" id="ARBA00022946"/>
    </source>
</evidence>
<dbReference type="InParanoid" id="A0A1X2HJK8"/>
<feature type="region of interest" description="Disordered" evidence="12">
    <location>
        <begin position="1243"/>
        <end position="1272"/>
    </location>
</feature>
<accession>A0A1X2HJK8</accession>
<keyword evidence="7" id="KW-0496">Mitochondrion</keyword>
<name>A0A1X2HJK8_SYNRA</name>
<dbReference type="PROSITE" id="PS51375">
    <property type="entry name" value="PPR"/>
    <property type="match status" value="1"/>
</dbReference>
<reference evidence="14 15" key="1">
    <citation type="submission" date="2016-07" db="EMBL/GenBank/DDBJ databases">
        <title>Pervasive Adenine N6-methylation of Active Genes in Fungi.</title>
        <authorList>
            <consortium name="DOE Joint Genome Institute"/>
            <person name="Mondo S.J."/>
            <person name="Dannebaum R.O."/>
            <person name="Kuo R.C."/>
            <person name="Labutti K."/>
            <person name="Haridas S."/>
            <person name="Kuo A."/>
            <person name="Salamov A."/>
            <person name="Ahrendt S.R."/>
            <person name="Lipzen A."/>
            <person name="Sullivan W."/>
            <person name="Andreopoulos W.B."/>
            <person name="Clum A."/>
            <person name="Lindquist E."/>
            <person name="Daum C."/>
            <person name="Ramamoorthy G.K."/>
            <person name="Gryganskyi A."/>
            <person name="Culley D."/>
            <person name="Magnuson J.K."/>
            <person name="James T.Y."/>
            <person name="O'Malley M.A."/>
            <person name="Stajich J.E."/>
            <person name="Spatafora J.W."/>
            <person name="Visel A."/>
            <person name="Grigoriev I.V."/>
        </authorList>
    </citation>
    <scope>NUCLEOTIDE SEQUENCE [LARGE SCALE GENOMIC DNA]</scope>
    <source>
        <strain evidence="14 15">NRRL 2496</strain>
    </source>
</reference>
<protein>
    <recommendedName>
        <fullName evidence="11">DNA-directed RNA polymerase</fullName>
        <ecNumber evidence="11">2.7.7.6</ecNumber>
    </recommendedName>
</protein>
<dbReference type="Gene3D" id="1.10.287.280">
    <property type="match status" value="1"/>
</dbReference>
<dbReference type="FunFam" id="1.10.150.20:FF:000041">
    <property type="entry name" value="DNA-directed RNA polymerase"/>
    <property type="match status" value="1"/>
</dbReference>
<dbReference type="InterPro" id="IPR037159">
    <property type="entry name" value="RNA_POL_N_sf"/>
</dbReference>
<comment type="subcellular location">
    <subcellularLocation>
        <location evidence="1">Mitochondrion</location>
    </subcellularLocation>
</comment>
<dbReference type="PROSITE" id="PS00900">
    <property type="entry name" value="RNA_POL_PHAGE_1"/>
    <property type="match status" value="1"/>
</dbReference>
<dbReference type="Gene3D" id="1.10.1320.10">
    <property type="entry name" value="DNA-directed RNA polymerase, N-terminal domain"/>
    <property type="match status" value="1"/>
</dbReference>
<dbReference type="Pfam" id="PF00940">
    <property type="entry name" value="RNA_pol"/>
    <property type="match status" value="1"/>
</dbReference>
<dbReference type="STRING" id="13706.A0A1X2HJK8"/>
<dbReference type="SMART" id="SM01311">
    <property type="entry name" value="RPOL_N"/>
    <property type="match status" value="1"/>
</dbReference>
<dbReference type="PANTHER" id="PTHR10102:SF0">
    <property type="entry name" value="DNA-DIRECTED RNA POLYMERASE, MITOCHONDRIAL"/>
    <property type="match status" value="1"/>
</dbReference>
<feature type="domain" description="DNA-directed RNA polymerase N-terminal" evidence="13">
    <location>
        <begin position="308"/>
        <end position="642"/>
    </location>
</feature>
<dbReference type="FunFam" id="1.10.287.280:FF:000001">
    <property type="entry name" value="DNA-directed RNA polymerase"/>
    <property type="match status" value="1"/>
</dbReference>
<dbReference type="EMBL" id="MCGN01000003">
    <property type="protein sequence ID" value="ORY98786.1"/>
    <property type="molecule type" value="Genomic_DNA"/>
</dbReference>
<dbReference type="InterPro" id="IPR046950">
    <property type="entry name" value="DNA-dir_Rpol_C_phage-type"/>
</dbReference>
<keyword evidence="3 11" id="KW-0240">DNA-directed RNA polymerase</keyword>
<dbReference type="PROSITE" id="PS00489">
    <property type="entry name" value="RNA_POL_PHAGE_2"/>
    <property type="match status" value="1"/>
</dbReference>
<evidence type="ECO:0000256" key="3">
    <source>
        <dbReference type="ARBA" id="ARBA00022478"/>
    </source>
</evidence>
<comment type="caution">
    <text evidence="14">The sequence shown here is derived from an EMBL/GenBank/DDBJ whole genome shotgun (WGS) entry which is preliminary data.</text>
</comment>
<evidence type="ECO:0000256" key="4">
    <source>
        <dbReference type="ARBA" id="ARBA00022679"/>
    </source>
</evidence>
<keyword evidence="15" id="KW-1185">Reference proteome</keyword>
<keyword evidence="8 11" id="KW-0804">Transcription</keyword>
<dbReference type="SUPFAM" id="SSF56672">
    <property type="entry name" value="DNA/RNA polymerases"/>
    <property type="match status" value="1"/>
</dbReference>
<keyword evidence="6" id="KW-0809">Transit peptide</keyword>
<comment type="catalytic activity">
    <reaction evidence="9 11">
        <text>RNA(n) + a ribonucleoside 5'-triphosphate = RNA(n+1) + diphosphate</text>
        <dbReference type="Rhea" id="RHEA:21248"/>
        <dbReference type="Rhea" id="RHEA-COMP:14527"/>
        <dbReference type="Rhea" id="RHEA-COMP:17342"/>
        <dbReference type="ChEBI" id="CHEBI:33019"/>
        <dbReference type="ChEBI" id="CHEBI:61557"/>
        <dbReference type="ChEBI" id="CHEBI:140395"/>
        <dbReference type="EC" id="2.7.7.6"/>
    </reaction>
</comment>
<evidence type="ECO:0000256" key="8">
    <source>
        <dbReference type="ARBA" id="ARBA00023163"/>
    </source>
</evidence>
<dbReference type="EC" id="2.7.7.6" evidence="11"/>
<feature type="compositionally biased region" description="Acidic residues" evidence="12">
    <location>
        <begin position="1243"/>
        <end position="1262"/>
    </location>
</feature>
<comment type="similarity">
    <text evidence="2 11">Belongs to the phage and mitochondrial RNA polymerase family.</text>
</comment>
<evidence type="ECO:0000256" key="11">
    <source>
        <dbReference type="RuleBase" id="RU003805"/>
    </source>
</evidence>
<dbReference type="Proteomes" id="UP000242180">
    <property type="component" value="Unassembled WGS sequence"/>
</dbReference>
<evidence type="ECO:0000313" key="15">
    <source>
        <dbReference type="Proteomes" id="UP000242180"/>
    </source>
</evidence>
<dbReference type="GO" id="GO:0034245">
    <property type="term" value="C:mitochondrial DNA-directed RNA polymerase complex"/>
    <property type="evidence" value="ECO:0007669"/>
    <property type="project" value="TreeGrafter"/>
</dbReference>
<dbReference type="InterPro" id="IPR011990">
    <property type="entry name" value="TPR-like_helical_dom_sf"/>
</dbReference>
<dbReference type="FunCoup" id="A0A1X2HJK8">
    <property type="interactions" value="143"/>
</dbReference>
<dbReference type="InterPro" id="IPR002885">
    <property type="entry name" value="PPR_rpt"/>
</dbReference>
<evidence type="ECO:0000256" key="1">
    <source>
        <dbReference type="ARBA" id="ARBA00004173"/>
    </source>
</evidence>